<dbReference type="Gene3D" id="1.25.40.10">
    <property type="entry name" value="Tetratricopeptide repeat domain"/>
    <property type="match status" value="1"/>
</dbReference>
<dbReference type="GO" id="GO:0009279">
    <property type="term" value="C:cell outer membrane"/>
    <property type="evidence" value="ECO:0007669"/>
    <property type="project" value="UniProtKB-SubCell"/>
</dbReference>
<keyword evidence="10" id="KW-1185">Reference proteome</keyword>
<name>A0A2T6BW21_9FLAO</name>
<evidence type="ECO:0000313" key="10">
    <source>
        <dbReference type="Proteomes" id="UP000244090"/>
    </source>
</evidence>
<accession>A0A2T6BW21</accession>
<dbReference type="Pfam" id="PF14322">
    <property type="entry name" value="SusD-like_3"/>
    <property type="match status" value="1"/>
</dbReference>
<dbReference type="Pfam" id="PF07980">
    <property type="entry name" value="SusD_RagB"/>
    <property type="match status" value="1"/>
</dbReference>
<evidence type="ECO:0000313" key="9">
    <source>
        <dbReference type="EMBL" id="PTX60167.1"/>
    </source>
</evidence>
<organism evidence="9 10">
    <name type="scientific">Kordia periserrulae</name>
    <dbReference type="NCBI Taxonomy" id="701523"/>
    <lineage>
        <taxon>Bacteria</taxon>
        <taxon>Pseudomonadati</taxon>
        <taxon>Bacteroidota</taxon>
        <taxon>Flavobacteriia</taxon>
        <taxon>Flavobacteriales</taxon>
        <taxon>Flavobacteriaceae</taxon>
        <taxon>Kordia</taxon>
    </lineage>
</organism>
<dbReference type="PROSITE" id="PS51257">
    <property type="entry name" value="PROKAR_LIPOPROTEIN"/>
    <property type="match status" value="1"/>
</dbReference>
<evidence type="ECO:0000259" key="8">
    <source>
        <dbReference type="Pfam" id="PF14322"/>
    </source>
</evidence>
<evidence type="ECO:0000256" key="5">
    <source>
        <dbReference type="ARBA" id="ARBA00023237"/>
    </source>
</evidence>
<feature type="signal peptide" evidence="6">
    <location>
        <begin position="1"/>
        <end position="27"/>
    </location>
</feature>
<evidence type="ECO:0000259" key="7">
    <source>
        <dbReference type="Pfam" id="PF07980"/>
    </source>
</evidence>
<gene>
    <name evidence="9" type="ORF">C8N46_107173</name>
</gene>
<comment type="caution">
    <text evidence="9">The sequence shown here is derived from an EMBL/GenBank/DDBJ whole genome shotgun (WGS) entry which is preliminary data.</text>
</comment>
<dbReference type="InterPro" id="IPR011990">
    <property type="entry name" value="TPR-like_helical_dom_sf"/>
</dbReference>
<dbReference type="SUPFAM" id="SSF48452">
    <property type="entry name" value="TPR-like"/>
    <property type="match status" value="1"/>
</dbReference>
<keyword evidence="3 6" id="KW-0732">Signal</keyword>
<dbReference type="Gene3D" id="1.10.3780.10">
    <property type="entry name" value="SusD-like"/>
    <property type="match status" value="1"/>
</dbReference>
<comment type="similarity">
    <text evidence="2">Belongs to the SusD family.</text>
</comment>
<evidence type="ECO:0000256" key="4">
    <source>
        <dbReference type="ARBA" id="ARBA00023136"/>
    </source>
</evidence>
<feature type="domain" description="SusD-like N-terminal" evidence="8">
    <location>
        <begin position="103"/>
        <end position="244"/>
    </location>
</feature>
<protein>
    <submittedName>
        <fullName evidence="9">Putative outer membrane starch-binding protein</fullName>
    </submittedName>
</protein>
<evidence type="ECO:0000256" key="1">
    <source>
        <dbReference type="ARBA" id="ARBA00004442"/>
    </source>
</evidence>
<dbReference type="InterPro" id="IPR033985">
    <property type="entry name" value="SusD-like_N"/>
</dbReference>
<feature type="domain" description="RagB/SusD" evidence="7">
    <location>
        <begin position="371"/>
        <end position="527"/>
    </location>
</feature>
<reference evidence="9 10" key="1">
    <citation type="submission" date="2018-04" db="EMBL/GenBank/DDBJ databases">
        <title>Genomic Encyclopedia of Archaeal and Bacterial Type Strains, Phase II (KMG-II): from individual species to whole genera.</title>
        <authorList>
            <person name="Goeker M."/>
        </authorList>
    </citation>
    <scope>NUCLEOTIDE SEQUENCE [LARGE SCALE GENOMIC DNA]</scope>
    <source>
        <strain evidence="9 10">DSM 25731</strain>
    </source>
</reference>
<dbReference type="InterPro" id="IPR012944">
    <property type="entry name" value="SusD_RagB_dom"/>
</dbReference>
<feature type="chain" id="PRO_5015635846" evidence="6">
    <location>
        <begin position="28"/>
        <end position="527"/>
    </location>
</feature>
<keyword evidence="5" id="KW-0998">Cell outer membrane</keyword>
<sequence>MMKTIRKQSNRIGIALLVLVASLGFTSCEDQLDLEPIVEQSAANVFDDPAAYEQFLARIYAGFVVSGQQGPAGNPDITGIDEGFSNYLRQYWKHQQLTTDEALIAWNDGTIHDLNWQVWTPANEFITAMYNRIYFQISISNEFLRATADVPESEFLPAAYKAEVRFLRALSYWHAIDMFGNVPFVTEQDPIGAFLPTQGSRAEVFDFIVSELTAIEPIMIDARQNVYGRADKAAVWMLLAKLHLNAEVYKGTDQSAQAIPYLENIIGAGYTLHTDYDELFLADNDTNGAQNEMIFSFNSDGLNTQGFGAMTFLVHAPVGGNMSAAAFGINGGWGGIRTTKTFVNQFPNGAMSVDDRANFFTDGQELEIADVFNFNDGYAVEKFKNVTSQGVPGSDASGDFIDTDFPVFRLADAYLMYAEAVKRSGQGDQGLAVQYVNLVRQRSNATPIGGFSEITDEFLLSERSRELYWEGHRRTDLIRFGQFSDQGVWPWKGNVENGTTTEAFRDLFPIPSTDITANPNLTQNPGY</sequence>
<evidence type="ECO:0000256" key="2">
    <source>
        <dbReference type="ARBA" id="ARBA00006275"/>
    </source>
</evidence>
<dbReference type="Proteomes" id="UP000244090">
    <property type="component" value="Unassembled WGS sequence"/>
</dbReference>
<proteinExistence type="inferred from homology"/>
<dbReference type="Gene3D" id="1.25.40.390">
    <property type="match status" value="1"/>
</dbReference>
<dbReference type="CDD" id="cd08977">
    <property type="entry name" value="SusD"/>
    <property type="match status" value="1"/>
</dbReference>
<evidence type="ECO:0000256" key="6">
    <source>
        <dbReference type="SAM" id="SignalP"/>
    </source>
</evidence>
<dbReference type="EMBL" id="QBKT01000007">
    <property type="protein sequence ID" value="PTX60167.1"/>
    <property type="molecule type" value="Genomic_DNA"/>
</dbReference>
<evidence type="ECO:0000256" key="3">
    <source>
        <dbReference type="ARBA" id="ARBA00022729"/>
    </source>
</evidence>
<comment type="subcellular location">
    <subcellularLocation>
        <location evidence="1">Cell outer membrane</location>
    </subcellularLocation>
</comment>
<keyword evidence="4" id="KW-0472">Membrane</keyword>
<dbReference type="AlphaFoldDB" id="A0A2T6BW21"/>